<accession>A0A5Q0BD94</accession>
<feature type="domain" description="Nif11" evidence="1">
    <location>
        <begin position="1"/>
        <end position="49"/>
    </location>
</feature>
<evidence type="ECO:0000313" key="2">
    <source>
        <dbReference type="EMBL" id="QFY41499.1"/>
    </source>
</evidence>
<dbReference type="InterPro" id="IPR012903">
    <property type="entry name" value="Nif11"/>
</dbReference>
<dbReference type="EMBL" id="CP044205">
    <property type="protein sequence ID" value="QFY41499.1"/>
    <property type="molecule type" value="Genomic_DNA"/>
</dbReference>
<sequence>MSVESAVAYINRMRTDEVFRHEVNQFAEDETASWEFIGCNGYQFTMEEFRTAQDEIYREHGITPL</sequence>
<dbReference type="KEGG" id="mmob:F6R98_01720"/>
<organism evidence="2 3">
    <name type="scientific">Candidatus Methylospira mobilis</name>
    <dbReference type="NCBI Taxonomy" id="1808979"/>
    <lineage>
        <taxon>Bacteria</taxon>
        <taxon>Pseudomonadati</taxon>
        <taxon>Pseudomonadota</taxon>
        <taxon>Gammaproteobacteria</taxon>
        <taxon>Methylococcales</taxon>
        <taxon>Methylococcaceae</taxon>
        <taxon>Candidatus Methylospira</taxon>
    </lineage>
</organism>
<dbReference type="InterPro" id="IPR022516">
    <property type="entry name" value="CHP03798_Ocin"/>
</dbReference>
<dbReference type="OrthoDB" id="5461162at2"/>
<dbReference type="Proteomes" id="UP000325755">
    <property type="component" value="Chromosome"/>
</dbReference>
<gene>
    <name evidence="2" type="ORF">F6R98_01720</name>
</gene>
<dbReference type="Pfam" id="PF07862">
    <property type="entry name" value="Nif11"/>
    <property type="match status" value="1"/>
</dbReference>
<keyword evidence="3" id="KW-1185">Reference proteome</keyword>
<dbReference type="AlphaFoldDB" id="A0A5Q0BD94"/>
<evidence type="ECO:0000313" key="3">
    <source>
        <dbReference type="Proteomes" id="UP000325755"/>
    </source>
</evidence>
<evidence type="ECO:0000259" key="1">
    <source>
        <dbReference type="Pfam" id="PF07862"/>
    </source>
</evidence>
<protein>
    <submittedName>
        <fullName evidence="2">Nif11-like leader peptide family natural product</fullName>
    </submittedName>
</protein>
<dbReference type="RefSeq" id="WP_153247480.1">
    <property type="nucleotide sequence ID" value="NZ_CP044205.1"/>
</dbReference>
<proteinExistence type="predicted"/>
<dbReference type="NCBIfam" id="TIGR03798">
    <property type="entry name" value="leader_Nif11"/>
    <property type="match status" value="1"/>
</dbReference>
<dbReference type="InParanoid" id="A0A5Q0BD94"/>
<name>A0A5Q0BD94_9GAMM</name>
<reference evidence="2 3" key="1">
    <citation type="submission" date="2019-09" db="EMBL/GenBank/DDBJ databases">
        <title>Ecophysiology of the spiral-shaped methanotroph Methylospira mobilis as revealed by the complete genome sequence.</title>
        <authorList>
            <person name="Oshkin I.Y."/>
            <person name="Dedysh S.N."/>
            <person name="Miroshnikov K."/>
            <person name="Danilova O.V."/>
            <person name="Hakobyan A."/>
            <person name="Liesack W."/>
        </authorList>
    </citation>
    <scope>NUCLEOTIDE SEQUENCE [LARGE SCALE GENOMIC DNA]</scope>
    <source>
        <strain evidence="2 3">Shm1</strain>
    </source>
</reference>